<dbReference type="SUPFAM" id="SSF55874">
    <property type="entry name" value="ATPase domain of HSP90 chaperone/DNA topoisomerase II/histidine kinase"/>
    <property type="match status" value="1"/>
</dbReference>
<evidence type="ECO:0000256" key="4">
    <source>
        <dbReference type="SAM" id="Phobius"/>
    </source>
</evidence>
<dbReference type="InterPro" id="IPR011712">
    <property type="entry name" value="Sig_transdc_His_kin_sub3_dim/P"/>
</dbReference>
<dbReference type="PANTHER" id="PTHR24421:SF63">
    <property type="entry name" value="SENSOR HISTIDINE KINASE DESK"/>
    <property type="match status" value="1"/>
</dbReference>
<dbReference type="GO" id="GO:0046983">
    <property type="term" value="F:protein dimerization activity"/>
    <property type="evidence" value="ECO:0007669"/>
    <property type="project" value="InterPro"/>
</dbReference>
<dbReference type="GO" id="GO:0000155">
    <property type="term" value="F:phosphorelay sensor kinase activity"/>
    <property type="evidence" value="ECO:0007669"/>
    <property type="project" value="InterPro"/>
</dbReference>
<dbReference type="InterPro" id="IPR003594">
    <property type="entry name" value="HATPase_dom"/>
</dbReference>
<dbReference type="Gene3D" id="1.20.5.1930">
    <property type="match status" value="1"/>
</dbReference>
<dbReference type="Gene3D" id="3.30.565.10">
    <property type="entry name" value="Histidine kinase-like ATPase, C-terminal domain"/>
    <property type="match status" value="1"/>
</dbReference>
<feature type="transmembrane region" description="Helical" evidence="4">
    <location>
        <begin position="127"/>
        <end position="145"/>
    </location>
</feature>
<evidence type="ECO:0000256" key="3">
    <source>
        <dbReference type="ARBA" id="ARBA00023012"/>
    </source>
</evidence>
<comment type="caution">
    <text evidence="6">The sequence shown here is derived from an EMBL/GenBank/DDBJ whole genome shotgun (WGS) entry which is preliminary data.</text>
</comment>
<keyword evidence="1" id="KW-0808">Transferase</keyword>
<evidence type="ECO:0000256" key="2">
    <source>
        <dbReference type="ARBA" id="ARBA00022777"/>
    </source>
</evidence>
<feature type="domain" description="Histidine kinase/HSP90-like ATPase" evidence="5">
    <location>
        <begin position="295"/>
        <end position="384"/>
    </location>
</feature>
<dbReference type="OrthoDB" id="9797605at2"/>
<dbReference type="Pfam" id="PF07730">
    <property type="entry name" value="HisKA_3"/>
    <property type="match status" value="1"/>
</dbReference>
<dbReference type="GO" id="GO:0016020">
    <property type="term" value="C:membrane"/>
    <property type="evidence" value="ECO:0007669"/>
    <property type="project" value="InterPro"/>
</dbReference>
<dbReference type="RefSeq" id="WP_133321734.1">
    <property type="nucleotide sequence ID" value="NZ_SMTF01000005.1"/>
</dbReference>
<dbReference type="AlphaFoldDB" id="A0A4R5TTQ6"/>
<protein>
    <submittedName>
        <fullName evidence="6">Sensor histidine kinase</fullName>
    </submittedName>
</protein>
<gene>
    <name evidence="6" type="ORF">E2F46_08980</name>
</gene>
<keyword evidence="4" id="KW-0812">Transmembrane</keyword>
<organism evidence="6 7">
    <name type="scientific">Luteimonas aestuarii</name>
    <dbReference type="NCBI Taxonomy" id="453837"/>
    <lineage>
        <taxon>Bacteria</taxon>
        <taxon>Pseudomonadati</taxon>
        <taxon>Pseudomonadota</taxon>
        <taxon>Gammaproteobacteria</taxon>
        <taxon>Lysobacterales</taxon>
        <taxon>Lysobacteraceae</taxon>
        <taxon>Luteimonas</taxon>
    </lineage>
</organism>
<proteinExistence type="predicted"/>
<feature type="transmembrane region" description="Helical" evidence="4">
    <location>
        <begin position="58"/>
        <end position="76"/>
    </location>
</feature>
<reference evidence="6 7" key="1">
    <citation type="submission" date="2019-03" db="EMBL/GenBank/DDBJ databases">
        <title>Luteimonas zhaokaii sp.nov., isolated from the rectal contents of Plateau pika in Yushu, Qinghai Province, China.</title>
        <authorList>
            <person name="Zhang G."/>
        </authorList>
    </citation>
    <scope>NUCLEOTIDE SEQUENCE [LARGE SCALE GENOMIC DNA]</scope>
    <source>
        <strain evidence="6 7">B9</strain>
    </source>
</reference>
<name>A0A4R5TTQ6_9GAMM</name>
<dbReference type="EMBL" id="SMTF01000005">
    <property type="protein sequence ID" value="TDK24402.1"/>
    <property type="molecule type" value="Genomic_DNA"/>
</dbReference>
<dbReference type="CDD" id="cd16917">
    <property type="entry name" value="HATPase_UhpB-NarQ-NarX-like"/>
    <property type="match status" value="1"/>
</dbReference>
<dbReference type="InterPro" id="IPR036890">
    <property type="entry name" value="HATPase_C_sf"/>
</dbReference>
<keyword evidence="4" id="KW-1133">Transmembrane helix</keyword>
<keyword evidence="2 6" id="KW-0418">Kinase</keyword>
<keyword evidence="4" id="KW-0472">Membrane</keyword>
<keyword evidence="7" id="KW-1185">Reference proteome</keyword>
<evidence type="ECO:0000313" key="7">
    <source>
        <dbReference type="Proteomes" id="UP000294796"/>
    </source>
</evidence>
<sequence>MTRPGWPGWLRPAPDSITAQTLRLGRSPWTDVVHVAWSVWVFITPSMSGGIYGYTWRWALLTLVSYPLFLGLYAMTLLAPSHRARWCALAMVALCLVLLPWYPSGLSYFVFGCVLLQPRRGRPITDYLGTLALLNAVLVGYAYWIGYPWQAFVWMPVVTAVVGVVVAMERINSVRDAALKLSHEEVRRLAGLAERERIGRDLHDLLGHTLSMVALKADLAGRLLERDARAARREIDDVSRVSREALSQVRRAVSGIRAAGIAAELASAKLLLETDGVAFDYRLDRSFGDSALPVGVESVLALTVREAATNIQRHARAQHAHIDFGVEGGEAVLRIADDGRGGAMVPGNGLSGMRERVEAIGGRLHVDSSHGRGTRLEVRVPMAANDDVAGVLPANPDDIAHPS</sequence>
<accession>A0A4R5TTQ6</accession>
<dbReference type="InterPro" id="IPR050482">
    <property type="entry name" value="Sensor_HK_TwoCompSys"/>
</dbReference>
<feature type="transmembrane region" description="Helical" evidence="4">
    <location>
        <begin position="88"/>
        <end position="115"/>
    </location>
</feature>
<keyword evidence="3" id="KW-0902">Two-component regulatory system</keyword>
<evidence type="ECO:0000256" key="1">
    <source>
        <dbReference type="ARBA" id="ARBA00022679"/>
    </source>
</evidence>
<dbReference type="PANTHER" id="PTHR24421">
    <property type="entry name" value="NITRATE/NITRITE SENSOR PROTEIN NARX-RELATED"/>
    <property type="match status" value="1"/>
</dbReference>
<dbReference type="Proteomes" id="UP000294796">
    <property type="component" value="Unassembled WGS sequence"/>
</dbReference>
<dbReference type="SMART" id="SM00387">
    <property type="entry name" value="HATPase_c"/>
    <property type="match status" value="1"/>
</dbReference>
<dbReference type="Pfam" id="PF02518">
    <property type="entry name" value="HATPase_c"/>
    <property type="match status" value="1"/>
</dbReference>
<evidence type="ECO:0000313" key="6">
    <source>
        <dbReference type="EMBL" id="TDK24402.1"/>
    </source>
</evidence>
<feature type="transmembrane region" description="Helical" evidence="4">
    <location>
        <begin position="151"/>
        <end position="168"/>
    </location>
</feature>
<feature type="transmembrane region" description="Helical" evidence="4">
    <location>
        <begin position="32"/>
        <end position="51"/>
    </location>
</feature>
<evidence type="ECO:0000259" key="5">
    <source>
        <dbReference type="SMART" id="SM00387"/>
    </source>
</evidence>